<dbReference type="Proteomes" id="UP000268033">
    <property type="component" value="Unassembled WGS sequence"/>
</dbReference>
<dbReference type="RefSeq" id="WP_123421812.1">
    <property type="nucleotide sequence ID" value="NZ_RJUL01000006.1"/>
</dbReference>
<protein>
    <submittedName>
        <fullName evidence="1">Uncharacterized protein</fullName>
    </submittedName>
</protein>
<reference evidence="1 2" key="1">
    <citation type="submission" date="2018-11" db="EMBL/GenBank/DDBJ databases">
        <title>Genomic Encyclopedia of Type Strains, Phase IV (KMG-IV): sequencing the most valuable type-strain genomes for metagenomic binning, comparative biology and taxonomic classification.</title>
        <authorList>
            <person name="Goeker M."/>
        </authorList>
    </citation>
    <scope>NUCLEOTIDE SEQUENCE [LARGE SCALE GENOMIC DNA]</scope>
    <source>
        <strain evidence="1 2">DSM 21945</strain>
    </source>
</reference>
<accession>A0A3N1NYK8</accession>
<dbReference type="EMBL" id="RJUL01000006">
    <property type="protein sequence ID" value="ROQ24914.1"/>
    <property type="molecule type" value="Genomic_DNA"/>
</dbReference>
<proteinExistence type="predicted"/>
<evidence type="ECO:0000313" key="2">
    <source>
        <dbReference type="Proteomes" id="UP000268033"/>
    </source>
</evidence>
<gene>
    <name evidence="1" type="ORF">EDC28_106162</name>
</gene>
<dbReference type="Gene3D" id="3.90.210.10">
    <property type="entry name" value="Heat-Labile Enterotoxin, subunit A"/>
    <property type="match status" value="1"/>
</dbReference>
<keyword evidence="2" id="KW-1185">Reference proteome</keyword>
<evidence type="ECO:0000313" key="1">
    <source>
        <dbReference type="EMBL" id="ROQ24914.1"/>
    </source>
</evidence>
<comment type="caution">
    <text evidence="1">The sequence shown here is derived from an EMBL/GenBank/DDBJ whole genome shotgun (WGS) entry which is preliminary data.</text>
</comment>
<name>A0A3N1NYK8_9GAMM</name>
<organism evidence="1 2">
    <name type="scientific">Gallaecimonas pentaromativorans</name>
    <dbReference type="NCBI Taxonomy" id="584787"/>
    <lineage>
        <taxon>Bacteria</taxon>
        <taxon>Pseudomonadati</taxon>
        <taxon>Pseudomonadota</taxon>
        <taxon>Gammaproteobacteria</taxon>
        <taxon>Enterobacterales</taxon>
        <taxon>Gallaecimonadaceae</taxon>
        <taxon>Gallaecimonas</taxon>
    </lineage>
</organism>
<dbReference type="AlphaFoldDB" id="A0A3N1NYK8"/>
<sequence>MPYTLYRGDERSPEAIRDAGGFGAWVSLTLTQARALVGRFNNASTDDVDLPRQAHRLIAQVNTGKKAKLLDLTRYVKVIRDRTSVQVSTDLTPECGGYASGNIFKMRFDTLYSHDSQTGLVIHNPDSLEVTSHFGAKVITDTGDLATARLIAITSKGNEVYFLTPIPVANISHCKLKGSDSWQAV</sequence>
<dbReference type="SUPFAM" id="SSF56399">
    <property type="entry name" value="ADP-ribosylation"/>
    <property type="match status" value="1"/>
</dbReference>
<dbReference type="STRING" id="584787.GCA_001247655_04042"/>